<organism evidence="2 3">
    <name type="scientific">Ureaplasma zalophigenitalium</name>
    <dbReference type="NCBI Taxonomy" id="907723"/>
    <lineage>
        <taxon>Bacteria</taxon>
        <taxon>Bacillati</taxon>
        <taxon>Mycoplasmatota</taxon>
        <taxon>Mycoplasmoidales</taxon>
        <taxon>Mycoplasmoidaceae</taxon>
        <taxon>Ureaplasma</taxon>
    </lineage>
</organism>
<feature type="transmembrane region" description="Helical" evidence="1">
    <location>
        <begin position="107"/>
        <end position="131"/>
    </location>
</feature>
<keyword evidence="3" id="KW-1185">Reference proteome</keyword>
<evidence type="ECO:0000313" key="3">
    <source>
        <dbReference type="Proteomes" id="UP001207252"/>
    </source>
</evidence>
<gene>
    <name evidence="2" type="ORF">OF365_01245</name>
</gene>
<sequence length="133" mass="15708">MMKQKHKQYFSFEKHLRSKKGLGISWGIILGIILLYSIVFGIILHFSKPEHLNIQQAYIVMQSNLTKPTQYMIYTGFACLYFPLLFLLGCWINSIKNIYRSLYYHGFIWFLYACATVFVIICICLIINIFINF</sequence>
<dbReference type="EMBL" id="JAOXHJ010000002">
    <property type="protein sequence ID" value="MCV3753992.1"/>
    <property type="molecule type" value="Genomic_DNA"/>
</dbReference>
<comment type="caution">
    <text evidence="2">The sequence shown here is derived from an EMBL/GenBank/DDBJ whole genome shotgun (WGS) entry which is preliminary data.</text>
</comment>
<proteinExistence type="predicted"/>
<dbReference type="RefSeq" id="WP_263817796.1">
    <property type="nucleotide sequence ID" value="NZ_JAOXHJ010000002.1"/>
</dbReference>
<keyword evidence="1" id="KW-0812">Transmembrane</keyword>
<evidence type="ECO:0000313" key="2">
    <source>
        <dbReference type="EMBL" id="MCV3753992.1"/>
    </source>
</evidence>
<feature type="transmembrane region" description="Helical" evidence="1">
    <location>
        <begin position="21"/>
        <end position="44"/>
    </location>
</feature>
<feature type="transmembrane region" description="Helical" evidence="1">
    <location>
        <begin position="71"/>
        <end position="95"/>
    </location>
</feature>
<protein>
    <recommendedName>
        <fullName evidence="4">DUF1634 domain-containing protein</fullName>
    </recommendedName>
</protein>
<dbReference type="Proteomes" id="UP001207252">
    <property type="component" value="Unassembled WGS sequence"/>
</dbReference>
<evidence type="ECO:0008006" key="4">
    <source>
        <dbReference type="Google" id="ProtNLM"/>
    </source>
</evidence>
<accession>A0ABT3BP03</accession>
<reference evidence="2 3" key="1">
    <citation type="journal article" date="2020" name="Int. J. Syst. Evol. Microbiol.">
        <title>Ureaplasma miroungigenitalium sp. nov. isolated from northern elephant seals (Mirounga angustirostris) and Ureaplasma zalophigenitalium sp. nov. isolated from California sea lions (Zalophus californianus).</title>
        <authorList>
            <person name="Volokhov D.V."/>
            <person name="Gulland F.M."/>
            <person name="Gao Y."/>
            <person name="Chizhikov V.E."/>
        </authorList>
    </citation>
    <scope>NUCLEOTIDE SEQUENCE [LARGE SCALE GENOMIC DNA]</scope>
    <source>
        <strain evidence="2 3">CSL7644-GEN</strain>
    </source>
</reference>
<keyword evidence="1" id="KW-0472">Membrane</keyword>
<evidence type="ECO:0000256" key="1">
    <source>
        <dbReference type="SAM" id="Phobius"/>
    </source>
</evidence>
<name>A0ABT3BP03_9BACT</name>
<keyword evidence="1" id="KW-1133">Transmembrane helix</keyword>